<dbReference type="Proteomes" id="UP001163046">
    <property type="component" value="Unassembled WGS sequence"/>
</dbReference>
<keyword evidence="3" id="KW-1185">Reference proteome</keyword>
<reference evidence="2" key="1">
    <citation type="submission" date="2023-01" db="EMBL/GenBank/DDBJ databases">
        <title>Genome assembly of the deep-sea coral Lophelia pertusa.</title>
        <authorList>
            <person name="Herrera S."/>
            <person name="Cordes E."/>
        </authorList>
    </citation>
    <scope>NUCLEOTIDE SEQUENCE</scope>
    <source>
        <strain evidence="2">USNM1676648</strain>
        <tissue evidence="2">Polyp</tissue>
    </source>
</reference>
<feature type="region of interest" description="Disordered" evidence="1">
    <location>
        <begin position="77"/>
        <end position="107"/>
    </location>
</feature>
<evidence type="ECO:0000313" key="3">
    <source>
        <dbReference type="Proteomes" id="UP001163046"/>
    </source>
</evidence>
<gene>
    <name evidence="2" type="ORF">OS493_016762</name>
</gene>
<protein>
    <recommendedName>
        <fullName evidence="4">RING-type domain-containing protein</fullName>
    </recommendedName>
</protein>
<evidence type="ECO:0008006" key="4">
    <source>
        <dbReference type="Google" id="ProtNLM"/>
    </source>
</evidence>
<dbReference type="EMBL" id="MU826834">
    <property type="protein sequence ID" value="KAJ7372839.1"/>
    <property type="molecule type" value="Genomic_DNA"/>
</dbReference>
<sequence>MAMRRSNRLAQIPPDIVETQFECFFCKSGGHTCDTNVIRLNCCSTFAHKTCQDNWIHHNRRNNCGHCRQPLLERENREANEQASNSTPIDDDDDTASNPQPVPFLHPEHPVQARTHRDRLNNLRSLIQDFNSIETLLGWQHPESPVTLGHFFNIDTTQFQHRMNMLYDILECNLVDKIYLVIQYNEGLNSFNYSSEDIRRFLSPFIQTLQALLISSNVISVNYENYATLMLSTHGPRFVCYAISPDCVTIHHSVTAWPTLFVSNYRCM</sequence>
<dbReference type="AlphaFoldDB" id="A0A9X0CTE0"/>
<evidence type="ECO:0000313" key="2">
    <source>
        <dbReference type="EMBL" id="KAJ7372839.1"/>
    </source>
</evidence>
<proteinExistence type="predicted"/>
<name>A0A9X0CTE0_9CNID</name>
<organism evidence="2 3">
    <name type="scientific">Desmophyllum pertusum</name>
    <dbReference type="NCBI Taxonomy" id="174260"/>
    <lineage>
        <taxon>Eukaryota</taxon>
        <taxon>Metazoa</taxon>
        <taxon>Cnidaria</taxon>
        <taxon>Anthozoa</taxon>
        <taxon>Hexacorallia</taxon>
        <taxon>Scleractinia</taxon>
        <taxon>Caryophylliina</taxon>
        <taxon>Caryophylliidae</taxon>
        <taxon>Desmophyllum</taxon>
    </lineage>
</organism>
<accession>A0A9X0CTE0</accession>
<comment type="caution">
    <text evidence="2">The sequence shown here is derived from an EMBL/GenBank/DDBJ whole genome shotgun (WGS) entry which is preliminary data.</text>
</comment>
<evidence type="ECO:0000256" key="1">
    <source>
        <dbReference type="SAM" id="MobiDB-lite"/>
    </source>
</evidence>